<protein>
    <submittedName>
        <fullName evidence="2">Conserved uncharacterized protein</fullName>
    </submittedName>
</protein>
<feature type="chain" id="PRO_5003118008" evidence="1">
    <location>
        <begin position="19"/>
        <end position="84"/>
    </location>
</feature>
<organism evidence="3">
    <name type="scientific">Erwinia billingiae (strain Eb661)</name>
    <dbReference type="NCBI Taxonomy" id="634500"/>
    <lineage>
        <taxon>Bacteria</taxon>
        <taxon>Pseudomonadati</taxon>
        <taxon>Pseudomonadota</taxon>
        <taxon>Gammaproteobacteria</taxon>
        <taxon>Enterobacterales</taxon>
        <taxon>Erwiniaceae</taxon>
        <taxon>Erwinia</taxon>
    </lineage>
</organism>
<dbReference type="KEGG" id="ebi:EbC_08000"/>
<keyword evidence="3" id="KW-1185">Reference proteome</keyword>
<dbReference type="eggNOG" id="ENOG5031KT1">
    <property type="taxonomic scope" value="Bacteria"/>
</dbReference>
<reference evidence="2 3" key="1">
    <citation type="journal article" date="2010" name="BMC Genomics">
        <title>Genome comparison of the epiphytic bacteria Erwinia billingiae and E. tasmaniensis with the pear pathogen E. pyrifoliae.</title>
        <authorList>
            <person name="Kube M."/>
            <person name="Migdoll A.M."/>
            <person name="Gehring I."/>
            <person name="Heitmann K."/>
            <person name="Mayer Y."/>
            <person name="Kuhl H."/>
            <person name="Knaust F."/>
            <person name="Geider K."/>
            <person name="Reinhardt R."/>
        </authorList>
    </citation>
    <scope>NUCLEOTIDE SEQUENCE [LARGE SCALE GENOMIC DNA]</scope>
    <source>
        <strain evidence="2 3">Eb661</strain>
    </source>
</reference>
<accession>D8MNC4</accession>
<proteinExistence type="predicted"/>
<sequence length="84" mass="8823">MKAVYLALGLMMAGHACAASITGSIGVKLTIYSQCHIDGQSTTPANSPSVNCGQQLSAQPKVTETVLSAKSRDREASKLITVEW</sequence>
<gene>
    <name evidence="2" type="ordered locus">EbC_08000</name>
</gene>
<evidence type="ECO:0000313" key="2">
    <source>
        <dbReference type="EMBL" id="CAX58331.1"/>
    </source>
</evidence>
<dbReference type="STRING" id="634500.EbC_08000"/>
<feature type="signal peptide" evidence="1">
    <location>
        <begin position="1"/>
        <end position="18"/>
    </location>
</feature>
<evidence type="ECO:0000313" key="3">
    <source>
        <dbReference type="Proteomes" id="UP000008793"/>
    </source>
</evidence>
<dbReference type="AlphaFoldDB" id="D8MNC4"/>
<dbReference type="HOGENOM" id="CLU_192841_0_0_6"/>
<keyword evidence="1" id="KW-0732">Signal</keyword>
<dbReference type="Proteomes" id="UP000008793">
    <property type="component" value="Chromosome"/>
</dbReference>
<evidence type="ECO:0000256" key="1">
    <source>
        <dbReference type="SAM" id="SignalP"/>
    </source>
</evidence>
<name>D8MNC4_ERWBE</name>
<dbReference type="EMBL" id="FP236843">
    <property type="protein sequence ID" value="CAX58331.1"/>
    <property type="molecule type" value="Genomic_DNA"/>
</dbReference>